<feature type="compositionally biased region" description="Basic and acidic residues" evidence="1">
    <location>
        <begin position="513"/>
        <end position="531"/>
    </location>
</feature>
<feature type="region of interest" description="Disordered" evidence="1">
    <location>
        <begin position="299"/>
        <end position="327"/>
    </location>
</feature>
<evidence type="ECO:0008006" key="4">
    <source>
        <dbReference type="Google" id="ProtNLM"/>
    </source>
</evidence>
<dbReference type="InterPro" id="IPR022074">
    <property type="entry name" value="DUF3626"/>
</dbReference>
<feature type="region of interest" description="Disordered" evidence="1">
    <location>
        <begin position="218"/>
        <end position="244"/>
    </location>
</feature>
<feature type="region of interest" description="Disordered" evidence="1">
    <location>
        <begin position="488"/>
        <end position="531"/>
    </location>
</feature>
<protein>
    <recommendedName>
        <fullName evidence="4">DUF3626 domain-containing protein</fullName>
    </recommendedName>
</protein>
<evidence type="ECO:0000313" key="2">
    <source>
        <dbReference type="EMBL" id="ALY07469.1"/>
    </source>
</evidence>
<sequence length="625" mass="69360">MSLLTLFTNLEHKIQGDTLDFHEYHLEFQELLDSFTILNFQETGLILKDLIESVYTTGIHSLDDVDEKDGVITGVFQDKSDSKKPRKFKFTIDENKMVYKEILDPEFSELAVEFGDFLNGIVDFKAPKTPPAAKKGEKTKADKLGRVQVCDPSKSFVCGASCQKNGRNCASKVSTPEQKQQYQQVVERSQQMKSEDLGQYLTSKKTPNKKEKVLYKKELEATDETPAPSVKEVTTPKPEKRASNLSQYMTTKGSVATSKTRLTKRDSSLGATLKKVFDRFKDRVGKVIDSSAAKVEQMLFGGTSDKPEKEKPSSPPKINKPAVQPEKPKEYLEIKPKNPQIKVNSNELQEKRESLVAKFGEKLVTDAENNVSKIINDKDTNVYIRVGSSETLGFILGDRFKPAHELGGRPGGADDYLAKRARVEEKTLGYSKDTEPSDRPIYGYLGGSDLKGTAHQDAGKAYGSISVKLKPDIKDRATFTGADSFKSGIASEIRPGETPPPPSAASLVPSTRGGKDITEEKRRNDKKYLDHAAKSENIDDLVSGLASSGNRYMEAQLHGKVGLTDIAELHFNPESDRDSPNESIFDIAEQHNISVFVSGEKVTRDFLKRAAPETTEQLKENESNK</sequence>
<dbReference type="Pfam" id="PF12294">
    <property type="entry name" value="DUF3626"/>
    <property type="match status" value="1"/>
</dbReference>
<dbReference type="EMBL" id="KU230356">
    <property type="protein sequence ID" value="ALY07469.1"/>
    <property type="molecule type" value="Genomic_DNA"/>
</dbReference>
<reference evidence="3" key="1">
    <citation type="submission" date="2015-12" db="EMBL/GenBank/DDBJ databases">
        <authorList>
            <person name="Sencilo A."/>
            <person name="Bamford D.H."/>
            <person name="Roine E."/>
        </authorList>
    </citation>
    <scope>NUCLEOTIDE SEQUENCE [LARGE SCALE GENOMIC DNA]</scope>
</reference>
<dbReference type="Proteomes" id="UP000225722">
    <property type="component" value="Segment"/>
</dbReference>
<gene>
    <name evidence="2" type="ORF">2AV2_17</name>
</gene>
<proteinExistence type="predicted"/>
<organism evidence="2 3">
    <name type="scientific">Nodularia phage vB_NpeS-2AV2</name>
    <dbReference type="NCBI Taxonomy" id="1777122"/>
    <lineage>
        <taxon>Viruses</taxon>
        <taxon>Duplodnaviria</taxon>
        <taxon>Heunggongvirae</taxon>
        <taxon>Uroviricota</taxon>
        <taxon>Caudoviricetes</taxon>
        <taxon>Ravarandavirus</taxon>
        <taxon>Ravarandavirus rv2AV2</taxon>
    </lineage>
</organism>
<name>A0A1L2BWQ4_9CAUD</name>
<evidence type="ECO:0000256" key="1">
    <source>
        <dbReference type="SAM" id="MobiDB-lite"/>
    </source>
</evidence>
<accession>A0A1L2BWQ4</accession>
<evidence type="ECO:0000313" key="3">
    <source>
        <dbReference type="Proteomes" id="UP000225722"/>
    </source>
</evidence>
<keyword evidence="3" id="KW-1185">Reference proteome</keyword>